<protein>
    <recommendedName>
        <fullName evidence="3">HEXXH motif domain-containing protein</fullName>
    </recommendedName>
</protein>
<evidence type="ECO:0008006" key="3">
    <source>
        <dbReference type="Google" id="ProtNLM"/>
    </source>
</evidence>
<sequence length="607" mass="64835">MAIENEPATSGPTRIQLADDLFEQLAAGGGGPEVIARLQDGQRSRRMVLLRALLGAAAEDPLSTGPLPSVAEAWSALERIQEQAPAAVQAVLQHPQVGAWLSFTLRRHRGGTVTTAPAHIDFGQLNTVALAAAALARLAHRTRVPLRGGRVLVPRHGMAIFDGCAPWDVAEAWTEGGRIFLRHGEVTVDVPESGDAPGWLALREVTVGDVDTFTVHLDDLDPWRDLADPVGPARLSDTAFAVWVKLLQDAWTILIEHHRPTAVALAAGVSSLVPLPAGDGWDTRSASTGDAFGAIMCSLPPDPATLAVSLAHEFMHIKLGGLMHLVPLTTGPGNPCLYAPWRDDPRPAGGLLQGIYAFFGITEFWRTQRRAPGTPNPRLDDFEYAYSRAQTREAIGVATADGTLTERGRRFVARLAAAIDGWSADELDEQAADLARLVADSHRAGWRIRHCRPDHAEVTALAAAWSAGTPAPDLRAPAEVLPDPEMRHWSGPRLGLARRRLVAPDRYAEARTTSWGAGLSDADLALFAGRAGTAAELFAAAITETPESPDAWTGLGLALHRSGDTRGGGVLLRRPDLVLALHRTLAATAAPIALVRWLADAESTDQP</sequence>
<dbReference type="InterPro" id="IPR026337">
    <property type="entry name" value="AKG_HExxH"/>
</dbReference>
<dbReference type="AlphaFoldDB" id="A0A101J869"/>
<dbReference type="NCBIfam" id="TIGR04267">
    <property type="entry name" value="mod_HExxH"/>
    <property type="match status" value="1"/>
</dbReference>
<evidence type="ECO:0000313" key="1">
    <source>
        <dbReference type="EMBL" id="KUL21998.1"/>
    </source>
</evidence>
<comment type="caution">
    <text evidence="1">The sequence shown here is derived from an EMBL/GenBank/DDBJ whole genome shotgun (WGS) entry which is preliminary data.</text>
</comment>
<keyword evidence="2" id="KW-1185">Reference proteome</keyword>
<dbReference type="EMBL" id="LLZH01000345">
    <property type="protein sequence ID" value="KUL21998.1"/>
    <property type="molecule type" value="Genomic_DNA"/>
</dbReference>
<accession>A0A101J869</accession>
<name>A0A101J869_9ACTN</name>
<evidence type="ECO:0000313" key="2">
    <source>
        <dbReference type="Proteomes" id="UP000053244"/>
    </source>
</evidence>
<proteinExistence type="predicted"/>
<reference evidence="1 2" key="1">
    <citation type="submission" date="2015-10" db="EMBL/GenBank/DDBJ databases">
        <authorList>
            <person name="Gilbert D.G."/>
        </authorList>
    </citation>
    <scope>NUCLEOTIDE SEQUENCE [LARGE SCALE GENOMIC DNA]</scope>
    <source>
        <strain evidence="1 2">NRRL B-16712</strain>
    </source>
</reference>
<dbReference type="RefSeq" id="WP_067707999.1">
    <property type="nucleotide sequence ID" value="NZ_LLZH01000345.1"/>
</dbReference>
<organism evidence="1 2">
    <name type="scientific">Actinoplanes awajinensis subsp. mycoplanecinus</name>
    <dbReference type="NCBI Taxonomy" id="135947"/>
    <lineage>
        <taxon>Bacteria</taxon>
        <taxon>Bacillati</taxon>
        <taxon>Actinomycetota</taxon>
        <taxon>Actinomycetes</taxon>
        <taxon>Micromonosporales</taxon>
        <taxon>Micromonosporaceae</taxon>
        <taxon>Actinoplanes</taxon>
    </lineage>
</organism>
<dbReference type="InterPro" id="IPR011990">
    <property type="entry name" value="TPR-like_helical_dom_sf"/>
</dbReference>
<dbReference type="SUPFAM" id="SSF48452">
    <property type="entry name" value="TPR-like"/>
    <property type="match status" value="1"/>
</dbReference>
<gene>
    <name evidence="1" type="ORF">ADL15_49345</name>
</gene>
<dbReference type="OrthoDB" id="796761at2"/>
<dbReference type="Proteomes" id="UP000053244">
    <property type="component" value="Unassembled WGS sequence"/>
</dbReference>